<dbReference type="AlphaFoldDB" id="F9WVW9"/>
<feature type="compositionally biased region" description="Basic residues" evidence="1">
    <location>
        <begin position="8"/>
        <end position="17"/>
    </location>
</feature>
<dbReference type="Proteomes" id="UP000009027">
    <property type="component" value="Unassembled WGS sequence"/>
</dbReference>
<gene>
    <name evidence="2" type="ORF">TvY486_0004630</name>
</gene>
<accession>F9WVW9</accession>
<feature type="region of interest" description="Disordered" evidence="1">
    <location>
        <begin position="78"/>
        <end position="107"/>
    </location>
</feature>
<sequence length="346" mass="38600">MRQQRQGSTRRQRRGRVRGVEQNERRKGHWKGASCNEGQRRGRVAPTLEHCKCIGDVGVESRRLAQGMRRGMWWRRKRSTHKEREPGVKARKRGARQTEGAQRQSAAQCREQRTLVFAAVCINIRAREIERQGCRGRRRGALKDGRGRQAAIVLDLVTWGERRSGTKRGEEKGHGRGQDRESRLFSRVVSRANTCGGNGSDGTLIIERGPWRVWKGRGLRGQNGERLENGLARGVRVWRFQLAFGAEEKGPEGRKGTNTKEEAWRSCEGMGEEGGVRRSRGQERTGVFDHEVPVGTARGRRHGSCVKRRSCDGGLANCDGELGGGDEAQLCCGKVREKSAGGEGEG</sequence>
<organism evidence="2 3">
    <name type="scientific">Trypanosoma vivax (strain Y486)</name>
    <dbReference type="NCBI Taxonomy" id="1055687"/>
    <lineage>
        <taxon>Eukaryota</taxon>
        <taxon>Discoba</taxon>
        <taxon>Euglenozoa</taxon>
        <taxon>Kinetoplastea</taxon>
        <taxon>Metakinetoplastina</taxon>
        <taxon>Trypanosomatida</taxon>
        <taxon>Trypanosomatidae</taxon>
        <taxon>Trypanosoma</taxon>
        <taxon>Duttonella</taxon>
    </lineage>
</organism>
<name>F9WVW9_TRYVY</name>
<dbReference type="VEuPathDB" id="TriTrypDB:TvY486_0004630"/>
<protein>
    <submittedName>
        <fullName evidence="2">Uncharacterized protein</fullName>
    </submittedName>
</protein>
<proteinExistence type="predicted"/>
<keyword evidence="3" id="KW-1185">Reference proteome</keyword>
<feature type="region of interest" description="Disordered" evidence="1">
    <location>
        <begin position="163"/>
        <end position="183"/>
    </location>
</feature>
<reference evidence="2 3" key="1">
    <citation type="journal article" date="2012" name="Proc. Natl. Acad. Sci. U.S.A.">
        <title>Antigenic diversity is generated by distinct evolutionary mechanisms in African trypanosome species.</title>
        <authorList>
            <person name="Jackson A.P."/>
            <person name="Berry A."/>
            <person name="Aslett M."/>
            <person name="Allison H.C."/>
            <person name="Burton P."/>
            <person name="Vavrova-Anderson J."/>
            <person name="Brown R."/>
            <person name="Browne H."/>
            <person name="Corton N."/>
            <person name="Hauser H."/>
            <person name="Gamble J."/>
            <person name="Gilderthorp R."/>
            <person name="Marcello L."/>
            <person name="McQuillan J."/>
            <person name="Otto T.D."/>
            <person name="Quail M.A."/>
            <person name="Sanders M.J."/>
            <person name="van Tonder A."/>
            <person name="Ginger M.L."/>
            <person name="Field M.C."/>
            <person name="Barry J.D."/>
            <person name="Hertz-Fowler C."/>
            <person name="Berriman M."/>
        </authorList>
    </citation>
    <scope>NUCLEOTIDE SEQUENCE</scope>
    <source>
        <strain evidence="2 3">Y486</strain>
    </source>
</reference>
<evidence type="ECO:0000313" key="3">
    <source>
        <dbReference type="Proteomes" id="UP000009027"/>
    </source>
</evidence>
<dbReference type="EMBL" id="CAEX01008175">
    <property type="protein sequence ID" value="CCD21732.1"/>
    <property type="molecule type" value="Genomic_DNA"/>
</dbReference>
<evidence type="ECO:0000256" key="1">
    <source>
        <dbReference type="SAM" id="MobiDB-lite"/>
    </source>
</evidence>
<evidence type="ECO:0000313" key="2">
    <source>
        <dbReference type="EMBL" id="CCD21732.1"/>
    </source>
</evidence>
<feature type="region of interest" description="Disordered" evidence="1">
    <location>
        <begin position="1"/>
        <end position="38"/>
    </location>
</feature>